<dbReference type="Proteomes" id="UP000516437">
    <property type="component" value="Chromosome 1"/>
</dbReference>
<gene>
    <name evidence="2" type="ORF">CJ030_MR1G014158</name>
</gene>
<name>A0A6A1WMI9_9ROSI</name>
<keyword evidence="3" id="KW-1185">Reference proteome</keyword>
<reference evidence="2 3" key="1">
    <citation type="journal article" date="2019" name="Plant Biotechnol. J.">
        <title>The red bayberry genome and genetic basis of sex determination.</title>
        <authorList>
            <person name="Jia H.M."/>
            <person name="Jia H.J."/>
            <person name="Cai Q.L."/>
            <person name="Wang Y."/>
            <person name="Zhao H.B."/>
            <person name="Yang W.F."/>
            <person name="Wang G.Y."/>
            <person name="Li Y.H."/>
            <person name="Zhan D.L."/>
            <person name="Shen Y.T."/>
            <person name="Niu Q.F."/>
            <person name="Chang L."/>
            <person name="Qiu J."/>
            <person name="Zhao L."/>
            <person name="Xie H.B."/>
            <person name="Fu W.Y."/>
            <person name="Jin J."/>
            <person name="Li X.W."/>
            <person name="Jiao Y."/>
            <person name="Zhou C.C."/>
            <person name="Tu T."/>
            <person name="Chai C.Y."/>
            <person name="Gao J.L."/>
            <person name="Fan L.J."/>
            <person name="van de Weg E."/>
            <person name="Wang J.Y."/>
            <person name="Gao Z.S."/>
        </authorList>
    </citation>
    <scope>NUCLEOTIDE SEQUENCE [LARGE SCALE GENOMIC DNA]</scope>
    <source>
        <tissue evidence="2">Leaves</tissue>
    </source>
</reference>
<dbReference type="EMBL" id="RXIC02000019">
    <property type="protein sequence ID" value="KAB1226451.1"/>
    <property type="molecule type" value="Genomic_DNA"/>
</dbReference>
<evidence type="ECO:0000313" key="3">
    <source>
        <dbReference type="Proteomes" id="UP000516437"/>
    </source>
</evidence>
<sequence>MPVSGYQIPGISILKLGRERLKRDRERDMEIMNGLLGKLGRHSSVLYRAKLMPSGGNKKSPSYYGGSSQSY</sequence>
<evidence type="ECO:0000256" key="1">
    <source>
        <dbReference type="SAM" id="MobiDB-lite"/>
    </source>
</evidence>
<accession>A0A6A1WMI9</accession>
<proteinExistence type="predicted"/>
<evidence type="ECO:0000313" key="2">
    <source>
        <dbReference type="EMBL" id="KAB1226451.1"/>
    </source>
</evidence>
<comment type="caution">
    <text evidence="2">The sequence shown here is derived from an EMBL/GenBank/DDBJ whole genome shotgun (WGS) entry which is preliminary data.</text>
</comment>
<feature type="compositionally biased region" description="Low complexity" evidence="1">
    <location>
        <begin position="54"/>
        <end position="71"/>
    </location>
</feature>
<organism evidence="2 3">
    <name type="scientific">Morella rubra</name>
    <name type="common">Chinese bayberry</name>
    <dbReference type="NCBI Taxonomy" id="262757"/>
    <lineage>
        <taxon>Eukaryota</taxon>
        <taxon>Viridiplantae</taxon>
        <taxon>Streptophyta</taxon>
        <taxon>Embryophyta</taxon>
        <taxon>Tracheophyta</taxon>
        <taxon>Spermatophyta</taxon>
        <taxon>Magnoliopsida</taxon>
        <taxon>eudicotyledons</taxon>
        <taxon>Gunneridae</taxon>
        <taxon>Pentapetalae</taxon>
        <taxon>rosids</taxon>
        <taxon>fabids</taxon>
        <taxon>Fagales</taxon>
        <taxon>Myricaceae</taxon>
        <taxon>Morella</taxon>
    </lineage>
</organism>
<protein>
    <submittedName>
        <fullName evidence="2">Uncharacterized protein</fullName>
    </submittedName>
</protein>
<dbReference type="AlphaFoldDB" id="A0A6A1WMI9"/>
<feature type="region of interest" description="Disordered" evidence="1">
    <location>
        <begin position="51"/>
        <end position="71"/>
    </location>
</feature>